<evidence type="ECO:0000256" key="6">
    <source>
        <dbReference type="ARBA" id="ARBA00023136"/>
    </source>
</evidence>
<evidence type="ECO:0000256" key="3">
    <source>
        <dbReference type="ARBA" id="ARBA00022801"/>
    </source>
</evidence>
<name>A0ABM0ZYY8_APLCA</name>
<evidence type="ECO:0000256" key="8">
    <source>
        <dbReference type="SAM" id="MobiDB-lite"/>
    </source>
</evidence>
<keyword evidence="5 9" id="KW-1133">Transmembrane helix</keyword>
<dbReference type="Gene3D" id="1.20.144.10">
    <property type="entry name" value="Phosphatidic acid phosphatase type 2/haloperoxidase"/>
    <property type="match status" value="1"/>
</dbReference>
<reference evidence="12" key="1">
    <citation type="submission" date="2025-08" db="UniProtKB">
        <authorList>
            <consortium name="RefSeq"/>
        </authorList>
    </citation>
    <scope>IDENTIFICATION</scope>
</reference>
<comment type="subcellular location">
    <subcellularLocation>
        <location evidence="1">Endoplasmic reticulum membrane</location>
        <topology evidence="1">Multi-pass membrane protein</topology>
    </subcellularLocation>
</comment>
<keyword evidence="3" id="KW-0378">Hydrolase</keyword>
<keyword evidence="2 9" id="KW-0812">Transmembrane</keyword>
<feature type="region of interest" description="Disordered" evidence="8">
    <location>
        <begin position="30"/>
        <end position="74"/>
    </location>
</feature>
<feature type="transmembrane region" description="Helical" evidence="9">
    <location>
        <begin position="438"/>
        <end position="463"/>
    </location>
</feature>
<feature type="transmembrane region" description="Helical" evidence="9">
    <location>
        <begin position="337"/>
        <end position="359"/>
    </location>
</feature>
<organism evidence="11 12">
    <name type="scientific">Aplysia californica</name>
    <name type="common">California sea hare</name>
    <dbReference type="NCBI Taxonomy" id="6500"/>
    <lineage>
        <taxon>Eukaryota</taxon>
        <taxon>Metazoa</taxon>
        <taxon>Spiralia</taxon>
        <taxon>Lophotrochozoa</taxon>
        <taxon>Mollusca</taxon>
        <taxon>Gastropoda</taxon>
        <taxon>Heterobranchia</taxon>
        <taxon>Euthyneura</taxon>
        <taxon>Tectipleura</taxon>
        <taxon>Aplysiida</taxon>
        <taxon>Aplysioidea</taxon>
        <taxon>Aplysiidae</taxon>
        <taxon>Aplysia</taxon>
    </lineage>
</organism>
<dbReference type="CDD" id="cd03388">
    <property type="entry name" value="PAP2_SPPase1"/>
    <property type="match status" value="1"/>
</dbReference>
<dbReference type="PANTHER" id="PTHR14969">
    <property type="entry name" value="SPHINGOSINE-1-PHOSPHATE PHOSPHOHYDROLASE"/>
    <property type="match status" value="1"/>
</dbReference>
<evidence type="ECO:0000256" key="5">
    <source>
        <dbReference type="ARBA" id="ARBA00022989"/>
    </source>
</evidence>
<evidence type="ECO:0000313" key="11">
    <source>
        <dbReference type="Proteomes" id="UP000694888"/>
    </source>
</evidence>
<dbReference type="InterPro" id="IPR036938">
    <property type="entry name" value="PAP2/HPO_sf"/>
</dbReference>
<keyword evidence="6 9" id="KW-0472">Membrane</keyword>
<protein>
    <submittedName>
        <fullName evidence="12">Sphingosine-1-phosphate phosphatase 1</fullName>
    </submittedName>
</protein>
<feature type="domain" description="Phosphatidic acid phosphatase type 2/haloperoxidase" evidence="10">
    <location>
        <begin position="242"/>
        <end position="356"/>
    </location>
</feature>
<gene>
    <name evidence="12" type="primary">LOC101858487</name>
</gene>
<dbReference type="InterPro" id="IPR000326">
    <property type="entry name" value="PAP2/HPO"/>
</dbReference>
<evidence type="ECO:0000256" key="9">
    <source>
        <dbReference type="SAM" id="Phobius"/>
    </source>
</evidence>
<evidence type="ECO:0000259" key="10">
    <source>
        <dbReference type="SMART" id="SM00014"/>
    </source>
</evidence>
<feature type="transmembrane region" description="Helical" evidence="9">
    <location>
        <begin position="493"/>
        <end position="511"/>
    </location>
</feature>
<evidence type="ECO:0000256" key="4">
    <source>
        <dbReference type="ARBA" id="ARBA00022824"/>
    </source>
</evidence>
<feature type="transmembrane region" description="Helical" evidence="9">
    <location>
        <begin position="308"/>
        <end position="325"/>
    </location>
</feature>
<feature type="compositionally biased region" description="Polar residues" evidence="8">
    <location>
        <begin position="32"/>
        <end position="41"/>
    </location>
</feature>
<feature type="region of interest" description="Disordered" evidence="8">
    <location>
        <begin position="171"/>
        <end position="197"/>
    </location>
</feature>
<feature type="transmembrane region" description="Helical" evidence="9">
    <location>
        <begin position="400"/>
        <end position="418"/>
    </location>
</feature>
<dbReference type="Proteomes" id="UP000694888">
    <property type="component" value="Unplaced"/>
</dbReference>
<dbReference type="RefSeq" id="XP_012937426.1">
    <property type="nucleotide sequence ID" value="XM_013081972.2"/>
</dbReference>
<feature type="transmembrane region" description="Helical" evidence="9">
    <location>
        <begin position="371"/>
        <end position="388"/>
    </location>
</feature>
<evidence type="ECO:0000256" key="1">
    <source>
        <dbReference type="ARBA" id="ARBA00004477"/>
    </source>
</evidence>
<comment type="similarity">
    <text evidence="7">Belongs to the type 2 lipid phosphate phosphatase family.</text>
</comment>
<accession>A0ABM0ZYY8</accession>
<dbReference type="Pfam" id="PF01569">
    <property type="entry name" value="PAP2"/>
    <property type="match status" value="1"/>
</dbReference>
<sequence>MDFINVLADPVYVAKFQRLCGVEIVKPDTCDQETQTRLQSSDSEDNSEGPFPSKPCREINGNVVDDSSGDISAPAQFVPNEIDRHPAPKGQDCYGSDHGVPRETNSMKNANNSDNHVRQRFAGENGHLTADQNGHSEWTRGLSNSKDRTEINNFLNGVHSTGKYIVEPSCHHQSKGKGDILPCSEQDSSHEDEQPPVQTTGYTIKYKSLYYLAQFGAFLGNEEFYLTFFPFCIWNLDLLIVRQVSYLWCMVMYLGQAAKDFLRWPRPPCPPCIRIETHYLQEYSMPSTHAMAGTAIPLYMACLVVDRYQVPVWVAAILALSWYSVTCMSRLYLGVHTILDLLVGTVSAVVIFFTFLRYIEGYDLYMQTHPFAAPLLMTTAVALCTICYPSTHKDSSKGDAVQIVAAVAGCNIGCWFGYQIGVMHEPEVTKPFVIAMPTLFWAAMAVLRFVSGTALVGLVYVAMRWSTIRFFSYLHGLEVPDKKNPNVTTAYKFTTYFVVGFTISILIPLLHQQLGMHRPAMFFEVL</sequence>
<dbReference type="SUPFAM" id="SSF48317">
    <property type="entry name" value="Acid phosphatase/Vanadium-dependent haloperoxidase"/>
    <property type="match status" value="1"/>
</dbReference>
<dbReference type="PANTHER" id="PTHR14969:SF28">
    <property type="entry name" value="DIHYDROSPHINGOSINE 1-PHOSPHATE PHOSPHATASE LCB3-RELATED"/>
    <property type="match status" value="1"/>
</dbReference>
<evidence type="ECO:0000256" key="2">
    <source>
        <dbReference type="ARBA" id="ARBA00022692"/>
    </source>
</evidence>
<proteinExistence type="inferred from homology"/>
<evidence type="ECO:0000313" key="12">
    <source>
        <dbReference type="RefSeq" id="XP_012937426.1"/>
    </source>
</evidence>
<keyword evidence="4" id="KW-0256">Endoplasmic reticulum</keyword>
<dbReference type="GeneID" id="101858487"/>
<dbReference type="SMART" id="SM00014">
    <property type="entry name" value="acidPPc"/>
    <property type="match status" value="1"/>
</dbReference>
<keyword evidence="11" id="KW-1185">Reference proteome</keyword>
<evidence type="ECO:0000256" key="7">
    <source>
        <dbReference type="ARBA" id="ARBA00038324"/>
    </source>
</evidence>